<evidence type="ECO:0000259" key="9">
    <source>
        <dbReference type="PROSITE" id="PS50059"/>
    </source>
</evidence>
<evidence type="ECO:0000256" key="4">
    <source>
        <dbReference type="ARBA" id="ARBA00023235"/>
    </source>
</evidence>
<dbReference type="InterPro" id="IPR036944">
    <property type="entry name" value="PPIase_FKBP_N_sf"/>
</dbReference>
<dbReference type="EC" id="5.2.1.8" evidence="6"/>
<evidence type="ECO:0000256" key="3">
    <source>
        <dbReference type="ARBA" id="ARBA00023110"/>
    </source>
</evidence>
<keyword evidence="3 5" id="KW-0697">Rotamase</keyword>
<feature type="region of interest" description="Disordered" evidence="7">
    <location>
        <begin position="26"/>
        <end position="52"/>
    </location>
</feature>
<evidence type="ECO:0000313" key="10">
    <source>
        <dbReference type="EMBL" id="QUE52474.1"/>
    </source>
</evidence>
<reference evidence="10" key="1">
    <citation type="submission" date="2021-04" db="EMBL/GenBank/DDBJ databases">
        <title>Luteolibacter sp. 32A isolated from the skin of an Anderson's salamander (Ambystoma andersonii).</title>
        <authorList>
            <person name="Spergser J."/>
            <person name="Busse H.-J."/>
        </authorList>
    </citation>
    <scope>NUCLEOTIDE SEQUENCE</scope>
    <source>
        <strain evidence="10">32A</strain>
    </source>
</reference>
<feature type="domain" description="PPIase FKBP-type" evidence="9">
    <location>
        <begin position="175"/>
        <end position="259"/>
    </location>
</feature>
<gene>
    <name evidence="10" type="ORF">KBB96_06160</name>
</gene>
<comment type="catalytic activity">
    <reaction evidence="1 5 6">
        <text>[protein]-peptidylproline (omega=180) = [protein]-peptidylproline (omega=0)</text>
        <dbReference type="Rhea" id="RHEA:16237"/>
        <dbReference type="Rhea" id="RHEA-COMP:10747"/>
        <dbReference type="Rhea" id="RHEA-COMP:10748"/>
        <dbReference type="ChEBI" id="CHEBI:83833"/>
        <dbReference type="ChEBI" id="CHEBI:83834"/>
        <dbReference type="EC" id="5.2.1.8"/>
    </reaction>
</comment>
<organism evidence="10 11">
    <name type="scientific">Luteolibacter ambystomatis</name>
    <dbReference type="NCBI Taxonomy" id="2824561"/>
    <lineage>
        <taxon>Bacteria</taxon>
        <taxon>Pseudomonadati</taxon>
        <taxon>Verrucomicrobiota</taxon>
        <taxon>Verrucomicrobiia</taxon>
        <taxon>Verrucomicrobiales</taxon>
        <taxon>Verrucomicrobiaceae</taxon>
        <taxon>Luteolibacter</taxon>
    </lineage>
</organism>
<evidence type="ECO:0000256" key="2">
    <source>
        <dbReference type="ARBA" id="ARBA00006577"/>
    </source>
</evidence>
<dbReference type="PANTHER" id="PTHR43811">
    <property type="entry name" value="FKBP-TYPE PEPTIDYL-PROLYL CIS-TRANS ISOMERASE FKPA"/>
    <property type="match status" value="1"/>
</dbReference>
<feature type="signal peptide" evidence="8">
    <location>
        <begin position="1"/>
        <end position="20"/>
    </location>
</feature>
<feature type="compositionally biased region" description="Low complexity" evidence="7">
    <location>
        <begin position="26"/>
        <end position="41"/>
    </location>
</feature>
<dbReference type="Pfam" id="PF00254">
    <property type="entry name" value="FKBP_C"/>
    <property type="match status" value="1"/>
</dbReference>
<keyword evidence="8" id="KW-0732">Signal</keyword>
<dbReference type="Gene3D" id="1.10.287.460">
    <property type="entry name" value="Peptidyl-prolyl cis-trans isomerase, FKBP-type, N-terminal domain"/>
    <property type="match status" value="1"/>
</dbReference>
<dbReference type="GO" id="GO:0006457">
    <property type="term" value="P:protein folding"/>
    <property type="evidence" value="ECO:0007669"/>
    <property type="project" value="InterPro"/>
</dbReference>
<dbReference type="Gene3D" id="3.10.50.40">
    <property type="match status" value="1"/>
</dbReference>
<proteinExistence type="inferred from homology"/>
<dbReference type="Proteomes" id="UP000676169">
    <property type="component" value="Chromosome"/>
</dbReference>
<dbReference type="SUPFAM" id="SSF54534">
    <property type="entry name" value="FKBP-like"/>
    <property type="match status" value="1"/>
</dbReference>
<sequence length="281" mass="29512">MIRTLIPGALAIGLATAAPAAETPSAAAAPAAPATKQAAKPEAPPADPAAVKSDSSYALGFRTGSSFSQEYGRFGIGAADLDTENFVKGFTAALKGGKPDLSEDKLQAAMKALGDQLQKREQDLATKNLDDGKKFLEQNGKREGVITTKSGLQYEVLGKGGDKKYQAPKDGKEDNKEFHVHYKGTLIDGTQFDASPEGETVPMTLQVIDGFKEALTTMPVGAKWKLFIPGALAYGEQRRSLEIGPNQLLIFELELVDIKDAPPAPEGGLPGFLQGAPGGGE</sequence>
<dbReference type="KEGG" id="lamb:KBB96_06160"/>
<dbReference type="GO" id="GO:0003755">
    <property type="term" value="F:peptidyl-prolyl cis-trans isomerase activity"/>
    <property type="evidence" value="ECO:0007669"/>
    <property type="project" value="UniProtKB-UniRule"/>
</dbReference>
<dbReference type="PROSITE" id="PS50059">
    <property type="entry name" value="FKBP_PPIASE"/>
    <property type="match status" value="1"/>
</dbReference>
<keyword evidence="4 5" id="KW-0413">Isomerase</keyword>
<evidence type="ECO:0000256" key="1">
    <source>
        <dbReference type="ARBA" id="ARBA00000971"/>
    </source>
</evidence>
<dbReference type="InterPro" id="IPR046357">
    <property type="entry name" value="PPIase_dom_sf"/>
</dbReference>
<evidence type="ECO:0000256" key="6">
    <source>
        <dbReference type="RuleBase" id="RU003915"/>
    </source>
</evidence>
<comment type="similarity">
    <text evidence="2 6">Belongs to the FKBP-type PPIase family.</text>
</comment>
<dbReference type="InterPro" id="IPR001179">
    <property type="entry name" value="PPIase_FKBP_dom"/>
</dbReference>
<dbReference type="RefSeq" id="WP_211633552.1">
    <property type="nucleotide sequence ID" value="NZ_CP073100.1"/>
</dbReference>
<evidence type="ECO:0000313" key="11">
    <source>
        <dbReference type="Proteomes" id="UP000676169"/>
    </source>
</evidence>
<name>A0A975J1X6_9BACT</name>
<evidence type="ECO:0000256" key="8">
    <source>
        <dbReference type="SAM" id="SignalP"/>
    </source>
</evidence>
<feature type="chain" id="PRO_5036687635" description="Peptidyl-prolyl cis-trans isomerase" evidence="8">
    <location>
        <begin position="21"/>
        <end position="281"/>
    </location>
</feature>
<dbReference type="InterPro" id="IPR000774">
    <property type="entry name" value="PPIase_FKBP_N"/>
</dbReference>
<dbReference type="Pfam" id="PF01346">
    <property type="entry name" value="FKBP_N"/>
    <property type="match status" value="1"/>
</dbReference>
<evidence type="ECO:0000256" key="5">
    <source>
        <dbReference type="PROSITE-ProRule" id="PRU00277"/>
    </source>
</evidence>
<dbReference type="PANTHER" id="PTHR43811:SF19">
    <property type="entry name" value="39 KDA FK506-BINDING NUCLEAR PROTEIN"/>
    <property type="match status" value="1"/>
</dbReference>
<protein>
    <recommendedName>
        <fullName evidence="6">Peptidyl-prolyl cis-trans isomerase</fullName>
        <ecNumber evidence="6">5.2.1.8</ecNumber>
    </recommendedName>
</protein>
<dbReference type="AlphaFoldDB" id="A0A975J1X6"/>
<accession>A0A975J1X6</accession>
<keyword evidence="11" id="KW-1185">Reference proteome</keyword>
<dbReference type="EMBL" id="CP073100">
    <property type="protein sequence ID" value="QUE52474.1"/>
    <property type="molecule type" value="Genomic_DNA"/>
</dbReference>
<evidence type="ECO:0000256" key="7">
    <source>
        <dbReference type="SAM" id="MobiDB-lite"/>
    </source>
</evidence>